<protein>
    <submittedName>
        <fullName evidence="2">Proline racemase family protein</fullName>
    </submittedName>
</protein>
<dbReference type="PANTHER" id="PTHR33442:SF1">
    <property type="entry name" value="TRANS-3-HYDROXY-L-PROLINE DEHYDRATASE"/>
    <property type="match status" value="1"/>
</dbReference>
<dbReference type="SFLD" id="SFLDS00028">
    <property type="entry name" value="Proline_Racemase"/>
    <property type="match status" value="1"/>
</dbReference>
<dbReference type="AlphaFoldDB" id="A0AAW5K6L1"/>
<accession>A0AAW5K6L1</accession>
<dbReference type="InterPro" id="IPR008794">
    <property type="entry name" value="Pro_racemase_fam"/>
</dbReference>
<dbReference type="RefSeq" id="WP_008709550.1">
    <property type="nucleotide sequence ID" value="NZ_CABKQM010000003.1"/>
</dbReference>
<evidence type="ECO:0000313" key="2">
    <source>
        <dbReference type="EMBL" id="MCQ4815496.1"/>
    </source>
</evidence>
<proteinExistence type="inferred from homology"/>
<organism evidence="2 3">
    <name type="scientific">Cloacibacillus evryensis</name>
    <dbReference type="NCBI Taxonomy" id="508460"/>
    <lineage>
        <taxon>Bacteria</taxon>
        <taxon>Thermotogati</taxon>
        <taxon>Synergistota</taxon>
        <taxon>Synergistia</taxon>
        <taxon>Synergistales</taxon>
        <taxon>Synergistaceae</taxon>
        <taxon>Cloacibacillus</taxon>
    </lineage>
</organism>
<gene>
    <name evidence="2" type="ORF">NE630_13745</name>
</gene>
<comment type="similarity">
    <text evidence="1">Belongs to the proline racemase family.</text>
</comment>
<dbReference type="Gene3D" id="3.10.310.10">
    <property type="entry name" value="Diaminopimelate Epimerase, Chain A, domain 1"/>
    <property type="match status" value="2"/>
</dbReference>
<reference evidence="2 3" key="1">
    <citation type="submission" date="2022-06" db="EMBL/GenBank/DDBJ databases">
        <title>Isolation of gut microbiota from human fecal samples.</title>
        <authorList>
            <person name="Pamer E.G."/>
            <person name="Barat B."/>
            <person name="Waligurski E."/>
            <person name="Medina S."/>
            <person name="Paddock L."/>
            <person name="Mostad J."/>
        </authorList>
    </citation>
    <scope>NUCLEOTIDE SEQUENCE [LARGE SCALE GENOMIC DNA]</scope>
    <source>
        <strain evidence="2 3">DFI.9.90</strain>
    </source>
</reference>
<dbReference type="Pfam" id="PF05544">
    <property type="entry name" value="Pro_racemase"/>
    <property type="match status" value="1"/>
</dbReference>
<name>A0AAW5K6L1_9BACT</name>
<dbReference type="PANTHER" id="PTHR33442">
    <property type="entry name" value="TRANS-3-HYDROXY-L-PROLINE DEHYDRATASE"/>
    <property type="match status" value="1"/>
</dbReference>
<dbReference type="FunFam" id="3.10.310.10:FF:000003">
    <property type="entry name" value="Proline racemase"/>
    <property type="match status" value="1"/>
</dbReference>
<keyword evidence="3" id="KW-1185">Reference proteome</keyword>
<evidence type="ECO:0000256" key="1">
    <source>
        <dbReference type="ARBA" id="ARBA00007529"/>
    </source>
</evidence>
<sequence length="338" mass="36253">MLKFKYMIDIIDGHTAGEPVRLVTAGLPQIRGRSMLDRMNYFRENYDGLRKMILREPRGHNDMYGAVLQPPVTDDGDMGLFFIYNGGVSTMCGHATIGAVKMAVDTGIVAVPDDGVSVIKVDTPAGRVTAAADVHGGRAVSVAFTNVPSFVYGDGIRVPVKGIGEVEVAVAYGGAFMCFVEEEKLGLKVLPENRAQIAARAVEIKDWLNENVDIRHPQNPGIKGIYGTLVTSPVEKREGGYESRNVCVVGEGAVDRSPCGVGTSARMALLIARGQMDKKDDFYSTSILGTEFVGSVTASDDVCGKEAIIPQIKGSAYISGFNKLVLDPSDPLPEGFFL</sequence>
<evidence type="ECO:0000313" key="3">
    <source>
        <dbReference type="Proteomes" id="UP001205919"/>
    </source>
</evidence>
<comment type="caution">
    <text evidence="2">The sequence shown here is derived from an EMBL/GenBank/DDBJ whole genome shotgun (WGS) entry which is preliminary data.</text>
</comment>
<dbReference type="EMBL" id="JANFYT010000039">
    <property type="protein sequence ID" value="MCQ4815496.1"/>
    <property type="molecule type" value="Genomic_DNA"/>
</dbReference>
<dbReference type="Proteomes" id="UP001205919">
    <property type="component" value="Unassembled WGS sequence"/>
</dbReference>
<dbReference type="PIRSF" id="PIRSF029792">
    <property type="entry name" value="Pro_racemase"/>
    <property type="match status" value="1"/>
</dbReference>
<dbReference type="SUPFAM" id="SSF54506">
    <property type="entry name" value="Diaminopimelate epimerase-like"/>
    <property type="match status" value="1"/>
</dbReference>